<dbReference type="Pfam" id="PF08244">
    <property type="entry name" value="Glyco_hydro_32C"/>
    <property type="match status" value="1"/>
</dbReference>
<dbReference type="Pfam" id="PF00251">
    <property type="entry name" value="Glyco_hydro_32N"/>
    <property type="match status" value="1"/>
</dbReference>
<dbReference type="PANTHER" id="PTHR42800:SF3">
    <property type="entry name" value="GLYCOSYL HYDROLASE FAMILY 32 N-TERMINAL DOMAIN-CONTAINING PROTEIN"/>
    <property type="match status" value="1"/>
</dbReference>
<keyword evidence="9" id="KW-1185">Reference proteome</keyword>
<dbReference type="InterPro" id="IPR013189">
    <property type="entry name" value="Glyco_hydro_32_C"/>
</dbReference>
<feature type="compositionally biased region" description="Polar residues" evidence="5">
    <location>
        <begin position="30"/>
        <end position="44"/>
    </location>
</feature>
<evidence type="ECO:0000313" key="8">
    <source>
        <dbReference type="EMBL" id="KIW37205.1"/>
    </source>
</evidence>
<dbReference type="CDD" id="cd18621">
    <property type="entry name" value="GH32_XdINV-like"/>
    <property type="match status" value="1"/>
</dbReference>
<dbReference type="HOGENOM" id="CLU_013784_3_0_1"/>
<evidence type="ECO:0000259" key="6">
    <source>
        <dbReference type="Pfam" id="PF00251"/>
    </source>
</evidence>
<comment type="similarity">
    <text evidence="1 4">Belongs to the glycosyl hydrolase 32 family.</text>
</comment>
<dbReference type="SUPFAM" id="SSF75005">
    <property type="entry name" value="Arabinanase/levansucrase/invertase"/>
    <property type="match status" value="1"/>
</dbReference>
<evidence type="ECO:0008006" key="10">
    <source>
        <dbReference type="Google" id="ProtNLM"/>
    </source>
</evidence>
<name>A0A0D2D4E1_9EURO</name>
<evidence type="ECO:0000313" key="9">
    <source>
        <dbReference type="Proteomes" id="UP000053342"/>
    </source>
</evidence>
<feature type="compositionally biased region" description="Polar residues" evidence="5">
    <location>
        <begin position="612"/>
        <end position="632"/>
    </location>
</feature>
<gene>
    <name evidence="8" type="ORF">PV06_10555</name>
</gene>
<feature type="domain" description="Glycosyl hydrolase family 32 C-terminal" evidence="7">
    <location>
        <begin position="495"/>
        <end position="614"/>
    </location>
</feature>
<feature type="region of interest" description="Disordered" evidence="5">
    <location>
        <begin position="612"/>
        <end position="641"/>
    </location>
</feature>
<dbReference type="OrthoDB" id="202537at2759"/>
<dbReference type="Gene3D" id="2.60.120.560">
    <property type="entry name" value="Exo-inulinase, domain 1"/>
    <property type="match status" value="1"/>
</dbReference>
<dbReference type="InterPro" id="IPR023296">
    <property type="entry name" value="Glyco_hydro_beta-prop_sf"/>
</dbReference>
<feature type="domain" description="Glycosyl hydrolase family 32 N-terminal" evidence="6">
    <location>
        <begin position="74"/>
        <end position="431"/>
    </location>
</feature>
<feature type="region of interest" description="Disordered" evidence="5">
    <location>
        <begin position="25"/>
        <end position="66"/>
    </location>
</feature>
<evidence type="ECO:0000256" key="5">
    <source>
        <dbReference type="SAM" id="MobiDB-lite"/>
    </source>
</evidence>
<dbReference type="SMART" id="SM00640">
    <property type="entry name" value="Glyco_32"/>
    <property type="match status" value="1"/>
</dbReference>
<protein>
    <recommendedName>
        <fullName evidence="10">Glycosyl hydrolase family 32 N-terminal domain-containing protein</fullName>
    </recommendedName>
</protein>
<dbReference type="SUPFAM" id="SSF49899">
    <property type="entry name" value="Concanavalin A-like lectins/glucanases"/>
    <property type="match status" value="1"/>
</dbReference>
<reference evidence="8 9" key="1">
    <citation type="submission" date="2015-01" db="EMBL/GenBank/DDBJ databases">
        <title>The Genome Sequence of Exophiala oligosperma CBS72588.</title>
        <authorList>
            <consortium name="The Broad Institute Genomics Platform"/>
            <person name="Cuomo C."/>
            <person name="de Hoog S."/>
            <person name="Gorbushina A."/>
            <person name="Stielow B."/>
            <person name="Teixiera M."/>
            <person name="Abouelleil A."/>
            <person name="Chapman S.B."/>
            <person name="Priest M."/>
            <person name="Young S.K."/>
            <person name="Wortman J."/>
            <person name="Nusbaum C."/>
            <person name="Birren B."/>
        </authorList>
    </citation>
    <scope>NUCLEOTIDE SEQUENCE [LARGE SCALE GENOMIC DNA]</scope>
    <source>
        <strain evidence="8 9">CBS 72588</strain>
    </source>
</reference>
<dbReference type="RefSeq" id="XP_016257421.1">
    <property type="nucleotide sequence ID" value="XM_016412113.1"/>
</dbReference>
<proteinExistence type="inferred from homology"/>
<accession>A0A0D2D4E1</accession>
<dbReference type="AlphaFoldDB" id="A0A0D2D4E1"/>
<evidence type="ECO:0000256" key="3">
    <source>
        <dbReference type="ARBA" id="ARBA00023295"/>
    </source>
</evidence>
<dbReference type="PANTHER" id="PTHR42800">
    <property type="entry name" value="EXOINULINASE INUD (AFU_ORTHOLOGUE AFUA_5G00480)"/>
    <property type="match status" value="1"/>
</dbReference>
<keyword evidence="2 4" id="KW-0378">Hydrolase</keyword>
<dbReference type="GO" id="GO:0004575">
    <property type="term" value="F:sucrose alpha-glucosidase activity"/>
    <property type="evidence" value="ECO:0007669"/>
    <property type="project" value="TreeGrafter"/>
</dbReference>
<dbReference type="GO" id="GO:0005987">
    <property type="term" value="P:sucrose catabolic process"/>
    <property type="evidence" value="ECO:0007669"/>
    <property type="project" value="TreeGrafter"/>
</dbReference>
<keyword evidence="3 4" id="KW-0326">Glycosidase</keyword>
<dbReference type="GO" id="GO:0005737">
    <property type="term" value="C:cytoplasm"/>
    <property type="evidence" value="ECO:0007669"/>
    <property type="project" value="TreeGrafter"/>
</dbReference>
<organism evidence="8 9">
    <name type="scientific">Exophiala oligosperma</name>
    <dbReference type="NCBI Taxonomy" id="215243"/>
    <lineage>
        <taxon>Eukaryota</taxon>
        <taxon>Fungi</taxon>
        <taxon>Dikarya</taxon>
        <taxon>Ascomycota</taxon>
        <taxon>Pezizomycotina</taxon>
        <taxon>Eurotiomycetes</taxon>
        <taxon>Chaetothyriomycetidae</taxon>
        <taxon>Chaetothyriales</taxon>
        <taxon>Herpotrichiellaceae</taxon>
        <taxon>Exophiala</taxon>
    </lineage>
</organism>
<dbReference type="InterPro" id="IPR013320">
    <property type="entry name" value="ConA-like_dom_sf"/>
</dbReference>
<evidence type="ECO:0000256" key="4">
    <source>
        <dbReference type="RuleBase" id="RU362110"/>
    </source>
</evidence>
<dbReference type="STRING" id="215243.A0A0D2D4E1"/>
<dbReference type="Gene3D" id="2.115.10.20">
    <property type="entry name" value="Glycosyl hydrolase domain, family 43"/>
    <property type="match status" value="1"/>
</dbReference>
<dbReference type="Proteomes" id="UP000053342">
    <property type="component" value="Unassembled WGS sequence"/>
</dbReference>
<dbReference type="VEuPathDB" id="FungiDB:PV06_10555"/>
<dbReference type="GeneID" id="27362629"/>
<evidence type="ECO:0000259" key="7">
    <source>
        <dbReference type="Pfam" id="PF08244"/>
    </source>
</evidence>
<feature type="compositionally biased region" description="Low complexity" evidence="5">
    <location>
        <begin position="45"/>
        <end position="57"/>
    </location>
</feature>
<sequence length="660" mass="73488">MSAADQISFLDERLISSHALSGDRVEDQVDTASSVRSTEVTDQESATAASSTFSSRPSTPPSEAGFRRWRPGYHVIASRGWLNDPCAPGYDPQTGIYSLGFQWNPYDYKWGNMSWGSTVSTDFANWHVSESPAMEPTKTMDQCGVFTGCMLQKDHITDDTSEAVKGDFTTNIAFYTSAQKLPITFKQPYTRGSEQLHMATSTDNGRSWTRAESNTILSEPPTELGDSVRGWRDPFVAPWKALDRALGRNHSQPGLYGIISGSIHGKTPTVFLYELDRKDVRCWKSLGPINDIPVNFSPSPWSGDFGVNWEVANFVDLVDPDGVAYSILIVGVEGVQTRPGDPLRSELVREHKQMWMCGSLEQHGKGVRMQYNFGGTLDHGCYYASNGFNDPVTGNFVTFGWIFEEDLSPTRVAQQGWSGCLSIPRVISMKSLNYVTAALKTNIGDISSIDSLEDNGIHTLKVLGVTPDPRLALLRNLELHVDITDQVTWFEESMKRHFEFQASFGVTDSSIVGVDIAHDEDFATFTSILFDPAEETVTIDRSRSTTDTEINTSPEEAKHTLFSFADGTSETLDLRVFYDVSVLEVFVNDRTAIATRIYPQSRKCFGARWIRSNSTGPSSDNDGHHPQQQLTSEYDARNEQPQGSMIQGTFWSLRESVRFN</sequence>
<evidence type="ECO:0000256" key="1">
    <source>
        <dbReference type="ARBA" id="ARBA00009902"/>
    </source>
</evidence>
<dbReference type="InterPro" id="IPR013148">
    <property type="entry name" value="Glyco_hydro_32_N"/>
</dbReference>
<evidence type="ECO:0000256" key="2">
    <source>
        <dbReference type="ARBA" id="ARBA00022801"/>
    </source>
</evidence>
<dbReference type="EMBL" id="KN847345">
    <property type="protein sequence ID" value="KIW37205.1"/>
    <property type="molecule type" value="Genomic_DNA"/>
</dbReference>
<dbReference type="InterPro" id="IPR001362">
    <property type="entry name" value="Glyco_hydro_32"/>
</dbReference>